<reference evidence="2 3" key="1">
    <citation type="journal article" date="2021" name="BMC Biol.">
        <title>Horizontally acquired antibacterial genes associated with adaptive radiation of ladybird beetles.</title>
        <authorList>
            <person name="Li H.S."/>
            <person name="Tang X.F."/>
            <person name="Huang Y.H."/>
            <person name="Xu Z.Y."/>
            <person name="Chen M.L."/>
            <person name="Du X.Y."/>
            <person name="Qiu B.Y."/>
            <person name="Chen P.T."/>
            <person name="Zhang W."/>
            <person name="Slipinski A."/>
            <person name="Escalona H.E."/>
            <person name="Waterhouse R.M."/>
            <person name="Zwick A."/>
            <person name="Pang H."/>
        </authorList>
    </citation>
    <scope>NUCLEOTIDE SEQUENCE [LARGE SCALE GENOMIC DNA]</scope>
    <source>
        <strain evidence="2">SYSU2018</strain>
    </source>
</reference>
<evidence type="ECO:0000313" key="3">
    <source>
        <dbReference type="Proteomes" id="UP001516400"/>
    </source>
</evidence>
<feature type="coiled-coil region" evidence="1">
    <location>
        <begin position="49"/>
        <end position="76"/>
    </location>
</feature>
<dbReference type="Proteomes" id="UP001516400">
    <property type="component" value="Unassembled WGS sequence"/>
</dbReference>
<sequence length="141" mass="17071">MLLAFLLQITQIIKPGLIEPHTPTHHPLSRISSGRKRVRLDRSKLVRTLKKYHMKADRYRSKYEKYKKRYLRLKSKTDKNEPSPRTRINRMIGKMRISKIIRKQLLFSEIMQAQVKYNYRTLRSSTLKEQLRRYMNGDIVR</sequence>
<dbReference type="EMBL" id="JABFTP020000103">
    <property type="protein sequence ID" value="KAL3277635.1"/>
    <property type="molecule type" value="Genomic_DNA"/>
</dbReference>
<keyword evidence="3" id="KW-1185">Reference proteome</keyword>
<gene>
    <name evidence="2" type="ORF">HHI36_012976</name>
</gene>
<evidence type="ECO:0000313" key="2">
    <source>
        <dbReference type="EMBL" id="KAL3277635.1"/>
    </source>
</evidence>
<dbReference type="AlphaFoldDB" id="A0ABD2NFZ8"/>
<name>A0ABD2NFZ8_9CUCU</name>
<organism evidence="2 3">
    <name type="scientific">Cryptolaemus montrouzieri</name>
    <dbReference type="NCBI Taxonomy" id="559131"/>
    <lineage>
        <taxon>Eukaryota</taxon>
        <taxon>Metazoa</taxon>
        <taxon>Ecdysozoa</taxon>
        <taxon>Arthropoda</taxon>
        <taxon>Hexapoda</taxon>
        <taxon>Insecta</taxon>
        <taxon>Pterygota</taxon>
        <taxon>Neoptera</taxon>
        <taxon>Endopterygota</taxon>
        <taxon>Coleoptera</taxon>
        <taxon>Polyphaga</taxon>
        <taxon>Cucujiformia</taxon>
        <taxon>Coccinelloidea</taxon>
        <taxon>Coccinellidae</taxon>
        <taxon>Scymninae</taxon>
        <taxon>Scymnini</taxon>
        <taxon>Cryptolaemus</taxon>
    </lineage>
</organism>
<keyword evidence="1" id="KW-0175">Coiled coil</keyword>
<proteinExistence type="predicted"/>
<evidence type="ECO:0000256" key="1">
    <source>
        <dbReference type="SAM" id="Coils"/>
    </source>
</evidence>
<comment type="caution">
    <text evidence="2">The sequence shown here is derived from an EMBL/GenBank/DDBJ whole genome shotgun (WGS) entry which is preliminary data.</text>
</comment>
<feature type="non-terminal residue" evidence="2">
    <location>
        <position position="141"/>
    </location>
</feature>
<protein>
    <submittedName>
        <fullName evidence="2">Uncharacterized protein</fullName>
    </submittedName>
</protein>
<accession>A0ABD2NFZ8</accession>